<dbReference type="EMBL" id="BHGK01000001">
    <property type="protein sequence ID" value="GCA66522.1"/>
    <property type="molecule type" value="Genomic_DNA"/>
</dbReference>
<dbReference type="Pfam" id="PF12646">
    <property type="entry name" value="DUF3783"/>
    <property type="match status" value="1"/>
</dbReference>
<gene>
    <name evidence="10" type="ORF">KGMB01110_09580</name>
</gene>
<evidence type="ECO:0000256" key="2">
    <source>
        <dbReference type="ARBA" id="ARBA00022525"/>
    </source>
</evidence>
<proteinExistence type="predicted"/>
<feature type="region of interest" description="Disordered" evidence="5">
    <location>
        <begin position="1396"/>
        <end position="1462"/>
    </location>
</feature>
<dbReference type="InterPro" id="IPR036116">
    <property type="entry name" value="FN3_sf"/>
</dbReference>
<keyword evidence="2" id="KW-0964">Secreted</keyword>
<evidence type="ECO:0000259" key="9">
    <source>
        <dbReference type="PROSITE" id="PS50853"/>
    </source>
</evidence>
<accession>A0A391PIX2</accession>
<keyword evidence="1" id="KW-0134">Cell wall</keyword>
<dbReference type="CDD" id="cd00063">
    <property type="entry name" value="FN3"/>
    <property type="match status" value="1"/>
</dbReference>
<dbReference type="Pfam" id="PF00041">
    <property type="entry name" value="fn3"/>
    <property type="match status" value="1"/>
</dbReference>
<feature type="transmembrane region" description="Helical" evidence="6">
    <location>
        <begin position="1464"/>
        <end position="1482"/>
    </location>
</feature>
<dbReference type="PROSITE" id="PS50853">
    <property type="entry name" value="FN3"/>
    <property type="match status" value="1"/>
</dbReference>
<keyword evidence="6" id="KW-0472">Membrane</keyword>
<evidence type="ECO:0000256" key="4">
    <source>
        <dbReference type="ARBA" id="ARBA00023088"/>
    </source>
</evidence>
<dbReference type="NCBIfam" id="TIGR01167">
    <property type="entry name" value="LPXTG_anchor"/>
    <property type="match status" value="1"/>
</dbReference>
<protein>
    <recommendedName>
        <fullName evidence="12">Fibronectin type-III domain-containing protein</fullName>
    </recommendedName>
</protein>
<keyword evidence="4" id="KW-0572">Peptidoglycan-anchor</keyword>
<feature type="domain" description="Gram-positive cocci surface proteins LPxTG" evidence="8">
    <location>
        <begin position="1455"/>
        <end position="1488"/>
    </location>
</feature>
<evidence type="ECO:0000313" key="10">
    <source>
        <dbReference type="EMBL" id="GCA66522.1"/>
    </source>
</evidence>
<keyword evidence="6" id="KW-1133">Transmembrane helix</keyword>
<dbReference type="SUPFAM" id="SSF49265">
    <property type="entry name" value="Fibronectin type III"/>
    <property type="match status" value="1"/>
</dbReference>
<dbReference type="SMART" id="SM00060">
    <property type="entry name" value="FN3"/>
    <property type="match status" value="1"/>
</dbReference>
<feature type="compositionally biased region" description="Pro residues" evidence="5">
    <location>
        <begin position="1404"/>
        <end position="1424"/>
    </location>
</feature>
<evidence type="ECO:0000256" key="5">
    <source>
        <dbReference type="SAM" id="MobiDB-lite"/>
    </source>
</evidence>
<feature type="compositionally biased region" description="Basic and acidic residues" evidence="5">
    <location>
        <begin position="1432"/>
        <end position="1447"/>
    </location>
</feature>
<keyword evidence="11" id="KW-1185">Reference proteome</keyword>
<organism evidence="10 11">
    <name type="scientific">Mediterraneibacter butyricigenes</name>
    <dbReference type="NCBI Taxonomy" id="2316025"/>
    <lineage>
        <taxon>Bacteria</taxon>
        <taxon>Bacillati</taxon>
        <taxon>Bacillota</taxon>
        <taxon>Clostridia</taxon>
        <taxon>Lachnospirales</taxon>
        <taxon>Lachnospiraceae</taxon>
        <taxon>Mediterraneibacter</taxon>
    </lineage>
</organism>
<dbReference type="InterPro" id="IPR019931">
    <property type="entry name" value="LPXTG_anchor"/>
</dbReference>
<dbReference type="Gene3D" id="2.60.40.10">
    <property type="entry name" value="Immunoglobulins"/>
    <property type="match status" value="1"/>
</dbReference>
<feature type="domain" description="Fibronectin type-III" evidence="9">
    <location>
        <begin position="1306"/>
        <end position="1402"/>
    </location>
</feature>
<dbReference type="InterPro" id="IPR003961">
    <property type="entry name" value="FN3_dom"/>
</dbReference>
<dbReference type="RefSeq" id="WP_119297737.1">
    <property type="nucleotide sequence ID" value="NZ_BHGK01000001.1"/>
</dbReference>
<dbReference type="PROSITE" id="PS50847">
    <property type="entry name" value="GRAM_POS_ANCHORING"/>
    <property type="match status" value="1"/>
</dbReference>
<keyword evidence="3 7" id="KW-0732">Signal</keyword>
<dbReference type="Proteomes" id="UP000265643">
    <property type="component" value="Unassembled WGS sequence"/>
</dbReference>
<evidence type="ECO:0000256" key="6">
    <source>
        <dbReference type="SAM" id="Phobius"/>
    </source>
</evidence>
<evidence type="ECO:0008006" key="12">
    <source>
        <dbReference type="Google" id="ProtNLM"/>
    </source>
</evidence>
<comment type="caution">
    <text evidence="10">The sequence shown here is derived from an EMBL/GenBank/DDBJ whole genome shotgun (WGS) entry which is preliminary data.</text>
</comment>
<evidence type="ECO:0000256" key="7">
    <source>
        <dbReference type="SAM" id="SignalP"/>
    </source>
</evidence>
<name>A0A391PIX2_9FIRM</name>
<dbReference type="InterPro" id="IPR016621">
    <property type="entry name" value="UCP014543"/>
</dbReference>
<evidence type="ECO:0000259" key="8">
    <source>
        <dbReference type="PROSITE" id="PS50847"/>
    </source>
</evidence>
<feature type="signal peptide" evidence="7">
    <location>
        <begin position="1"/>
        <end position="29"/>
    </location>
</feature>
<sequence length="1488" mass="162071">MFLKTWKRSVALLLAMVMMLTLPGFTAQAAVSEDQSQITIAEDAITTDTTSVKVQIANLPSAGILRIIQLDSGETYEEAKLNNYTSLCFAVLTNLQSGENTLNLTAKPTEGSKILAVMRDASGEETTDYVSNAVTVTKAADASKPTADEILAACSAKLLRTENFKVEDTSVDVEVKLADSLTDGCYMTLYAYSSNTSFDPDATYNKRLWSGRVMTGTVTCNFNQTLQMGYNVIACLNVPVGEDNYRPVNSQPIQVVDENGEGFKDYTYPDVKIDESSLEEGATTVHLTLTGDERLFQAAQEDKISITCAVAQYPEGESFDFEGENQISLVSNLKCAEAFSGKEVTLSEPVKAGYRVRAVVYWTQNEELFLPKGNDYEESFHRPDDSVGVVAKTVEETPTIAVDGVVTEDQDFTVKVAGTVPEGSMILVKSYPADTLEFAMTGGTWVASKFDVSAGTYTITPNTGVLSAGDKVVAFLQKGGDISAQSVPVSVQQSVPFVITTSDVLTTESTAVRFQIQAVSVAEDANINIVSLCKMKEDGTPDTANPIARKFGQTPGEISFDLTAGSLSAGDKICLVLTYDNGNKTFTSQAIPVVEEDSVNVEETSFTVESKTATVIVKGCEDFKGGYLFLATGKAGDDRDSRTKLATVSFTGEGTYPVTFNQTKLNVGETVLAYLYKYDADTDRIYTKEAAEVPIIGDAVKKDASVEIVTSNVRADRSDVWVQAEYDESLTGKLALYCHEGDAYTEVDRIYYEAVSSKDSSQKISFGAGKLEAGKNLTAELELSDGTEVVSNSVVISAIPEKVKPQAKILTEKVTAGITHIQASMTIDSDTKDASYVLYQFTGDAFDTDTATALTSGKIYKSTSNQTLYFGANKLKEGAKLLLVLTADSVEGRSDEVTIQPSPDWGTPYAAFDVSAVSANATEIPVTIQYAEEYLSLGDEFYCDVTIYQFSAAYTDQEFEEKELWENPNNVRRIGQVNSRLGMETNGKITVPVSTGVTMNPGDRLIIKLRLPHTEWEGEEVDYVSASVPILAAGEEAPAYKVVLYNLSEDSSRGNRVRTILEHLGIPTETLKNSELNETVGYLAGLDGYEKADQTWDGDSFDTEFMLLCNLPESLLDRFLDEMQANGLRIDHKAVVTEYNRDAEFHELIEEIQNEHEVFQWLIALNSLVNKANALDAADYQGQKDWDAFQQAIKEADGLLRREEPTAEELETSYETLKTLYLSVTGKEEITGTAVISVTKNENGTYRLEASVKDVRRAGNGTYTYKWRTGETTAIIDQVSADLLQGETVEIGGENYYGTLKAQLSVPDAPLVTVTSGKGSLLVQWEKPEETENQMLPESYVVRVYEGNTLVKELEVDGNTFRAEMNDLEEGKEYTVKVEAISPVGRSDRAVLTAKVEENKEDPTPSPEPTPTPEPNPVPTPDPTPGTAAKLGAEDQKQELKASAEKQKGKKKTSNPKTGDESPATLYLVMLALSGAVALGAGKKRRRG</sequence>
<feature type="chain" id="PRO_5017371334" description="Fibronectin type-III domain-containing protein" evidence="7">
    <location>
        <begin position="30"/>
        <end position="1488"/>
    </location>
</feature>
<evidence type="ECO:0000313" key="11">
    <source>
        <dbReference type="Proteomes" id="UP000265643"/>
    </source>
</evidence>
<evidence type="ECO:0000256" key="1">
    <source>
        <dbReference type="ARBA" id="ARBA00022512"/>
    </source>
</evidence>
<reference evidence="11" key="1">
    <citation type="submission" date="2018-09" db="EMBL/GenBank/DDBJ databases">
        <title>Draft Genome Sequence of Mediterraneibacter sp. KCTC 15684.</title>
        <authorList>
            <person name="Kim J.S."/>
            <person name="Han K.I."/>
            <person name="Suh M.K."/>
            <person name="Lee K.C."/>
            <person name="Eom M.K."/>
            <person name="Lee J.H."/>
            <person name="Park S.H."/>
            <person name="Kang S.W."/>
            <person name="Park J.E."/>
            <person name="Oh B.S."/>
            <person name="Yu S.Y."/>
            <person name="Choi S.H."/>
            <person name="Lee D.H."/>
            <person name="Yoon H."/>
            <person name="Kim B."/>
            <person name="Yang S.J."/>
            <person name="Lee J.S."/>
        </authorList>
    </citation>
    <scope>NUCLEOTIDE SEQUENCE [LARGE SCALE GENOMIC DNA]</scope>
    <source>
        <strain evidence="11">KCTC 15684</strain>
    </source>
</reference>
<evidence type="ECO:0000256" key="3">
    <source>
        <dbReference type="ARBA" id="ARBA00022729"/>
    </source>
</evidence>
<dbReference type="InterPro" id="IPR013783">
    <property type="entry name" value="Ig-like_fold"/>
</dbReference>
<keyword evidence="6" id="KW-0812">Transmembrane</keyword>